<protein>
    <submittedName>
        <fullName evidence="1">Uncharacterized protein</fullName>
    </submittedName>
</protein>
<accession>A0ABR0MCV2</accession>
<sequence length="139" mass="14828">MANSSNSTIANRGNPLFSGSRLVRTFPHHDTNTYALLEPSGSAVPEAEKFKIILVGLSSDYDAVLTLASFSFNYDYSGPFTLTMAPATSSHAIQGSLENIFTETGRCPSAHGGLISFSVPRQYISSSMVAPMTFSYGSS</sequence>
<comment type="caution">
    <text evidence="1">The sequence shown here is derived from an EMBL/GenBank/DDBJ whole genome shotgun (WGS) entry which is preliminary data.</text>
</comment>
<keyword evidence="2" id="KW-1185">Reference proteome</keyword>
<evidence type="ECO:0000313" key="2">
    <source>
        <dbReference type="Proteomes" id="UP001358586"/>
    </source>
</evidence>
<dbReference type="Proteomes" id="UP001358586">
    <property type="component" value="Chromosome 13"/>
</dbReference>
<evidence type="ECO:0000313" key="1">
    <source>
        <dbReference type="EMBL" id="KAK5771076.1"/>
    </source>
</evidence>
<organism evidence="1 2">
    <name type="scientific">Gossypium arboreum</name>
    <name type="common">Tree cotton</name>
    <name type="synonym">Gossypium nanking</name>
    <dbReference type="NCBI Taxonomy" id="29729"/>
    <lineage>
        <taxon>Eukaryota</taxon>
        <taxon>Viridiplantae</taxon>
        <taxon>Streptophyta</taxon>
        <taxon>Embryophyta</taxon>
        <taxon>Tracheophyta</taxon>
        <taxon>Spermatophyta</taxon>
        <taxon>Magnoliopsida</taxon>
        <taxon>eudicotyledons</taxon>
        <taxon>Gunneridae</taxon>
        <taxon>Pentapetalae</taxon>
        <taxon>rosids</taxon>
        <taxon>malvids</taxon>
        <taxon>Malvales</taxon>
        <taxon>Malvaceae</taxon>
        <taxon>Malvoideae</taxon>
        <taxon>Gossypium</taxon>
    </lineage>
</organism>
<name>A0ABR0MCV2_GOSAR</name>
<gene>
    <name evidence="1" type="ORF">PVK06_047250</name>
</gene>
<reference evidence="1 2" key="1">
    <citation type="submission" date="2023-03" db="EMBL/GenBank/DDBJ databases">
        <title>WGS of Gossypium arboreum.</title>
        <authorList>
            <person name="Yu D."/>
        </authorList>
    </citation>
    <scope>NUCLEOTIDE SEQUENCE [LARGE SCALE GENOMIC DNA]</scope>
    <source>
        <tissue evidence="1">Leaf</tissue>
    </source>
</reference>
<proteinExistence type="predicted"/>
<dbReference type="EMBL" id="JARKNE010000013">
    <property type="protein sequence ID" value="KAK5771076.1"/>
    <property type="molecule type" value="Genomic_DNA"/>
</dbReference>